<gene>
    <name evidence="7" type="ORF">ENSA5_43300</name>
</gene>
<dbReference type="AlphaFoldDB" id="A0A2S9XK96"/>
<keyword evidence="5" id="KW-0411">Iron-sulfur</keyword>
<keyword evidence="8" id="KW-1185">Reference proteome</keyword>
<dbReference type="Gene3D" id="3.20.20.70">
    <property type="entry name" value="Aldolase class I"/>
    <property type="match status" value="1"/>
</dbReference>
<reference evidence="7 8" key="1">
    <citation type="submission" date="2018-03" db="EMBL/GenBank/DDBJ databases">
        <title>Draft Genome Sequences of the Obligatory Marine Myxobacteria Enhygromyxa salina SWB005.</title>
        <authorList>
            <person name="Poehlein A."/>
            <person name="Moghaddam J.A."/>
            <person name="Harms H."/>
            <person name="Alanjari M."/>
            <person name="Koenig G.M."/>
            <person name="Daniel R."/>
            <person name="Schaeberle T.F."/>
        </authorList>
    </citation>
    <scope>NUCLEOTIDE SEQUENCE [LARGE SCALE GENOMIC DNA]</scope>
    <source>
        <strain evidence="7 8">SWB005</strain>
    </source>
</reference>
<dbReference type="GO" id="GO:0046872">
    <property type="term" value="F:metal ion binding"/>
    <property type="evidence" value="ECO:0007669"/>
    <property type="project" value="UniProtKB-KW"/>
</dbReference>
<dbReference type="PANTHER" id="PTHR11228:SF7">
    <property type="entry name" value="PQQA PEPTIDE CYCLASE"/>
    <property type="match status" value="1"/>
</dbReference>
<comment type="cofactor">
    <cofactor evidence="1">
        <name>[4Fe-4S] cluster</name>
        <dbReference type="ChEBI" id="CHEBI:49883"/>
    </cofactor>
</comment>
<feature type="domain" description="Radical SAM core" evidence="6">
    <location>
        <begin position="22"/>
        <end position="235"/>
    </location>
</feature>
<dbReference type="Pfam" id="PF04055">
    <property type="entry name" value="Radical_SAM"/>
    <property type="match status" value="1"/>
</dbReference>
<dbReference type="RefSeq" id="WP_106393610.1">
    <property type="nucleotide sequence ID" value="NZ_PVNK01000187.1"/>
</dbReference>
<keyword evidence="2" id="KW-0949">S-adenosyl-L-methionine</keyword>
<keyword evidence="4" id="KW-0408">Iron</keyword>
<dbReference type="InterPro" id="IPR007197">
    <property type="entry name" value="rSAM"/>
</dbReference>
<evidence type="ECO:0000256" key="5">
    <source>
        <dbReference type="ARBA" id="ARBA00023014"/>
    </source>
</evidence>
<dbReference type="GO" id="GO:0003824">
    <property type="term" value="F:catalytic activity"/>
    <property type="evidence" value="ECO:0007669"/>
    <property type="project" value="InterPro"/>
</dbReference>
<proteinExistence type="predicted"/>
<evidence type="ECO:0000256" key="1">
    <source>
        <dbReference type="ARBA" id="ARBA00001966"/>
    </source>
</evidence>
<dbReference type="InterPro" id="IPR013785">
    <property type="entry name" value="Aldolase_TIM"/>
</dbReference>
<sequence length="247" mass="27243">MVELRPQNRTLTGALPRDRPSAARAHRVYVATTNHCNRACPWCSTCSSPRGQTWLSLADYLACFPGAGLFEVQLEGGEPTLHPQLLEFVDLARAEPRCVRVVIVTNGVVVPRAPEQLRGWLARLGAPLTIKLSINHHLLAQDRELLTLAADIRAALRELGDERELVLNVRLRRDAPGEDAWVIEAVREAGLIELANVFHLQAYGFAAEREGWDAPFVVGTNFTLVNPDGETHGPDLVGRSEAMRVLP</sequence>
<dbReference type="PROSITE" id="PS51918">
    <property type="entry name" value="RADICAL_SAM"/>
    <property type="match status" value="1"/>
</dbReference>
<evidence type="ECO:0000256" key="3">
    <source>
        <dbReference type="ARBA" id="ARBA00022723"/>
    </source>
</evidence>
<evidence type="ECO:0000256" key="4">
    <source>
        <dbReference type="ARBA" id="ARBA00023004"/>
    </source>
</evidence>
<keyword evidence="3" id="KW-0479">Metal-binding</keyword>
<dbReference type="GO" id="GO:0051536">
    <property type="term" value="F:iron-sulfur cluster binding"/>
    <property type="evidence" value="ECO:0007669"/>
    <property type="project" value="UniProtKB-KW"/>
</dbReference>
<dbReference type="SFLD" id="SFLDS00029">
    <property type="entry name" value="Radical_SAM"/>
    <property type="match status" value="1"/>
</dbReference>
<accession>A0A2S9XK96</accession>
<dbReference type="InterPro" id="IPR050377">
    <property type="entry name" value="Radical_SAM_PqqE_MftC-like"/>
</dbReference>
<comment type="caution">
    <text evidence="7">The sequence shown here is derived from an EMBL/GenBank/DDBJ whole genome shotgun (WGS) entry which is preliminary data.</text>
</comment>
<organism evidence="7 8">
    <name type="scientific">Enhygromyxa salina</name>
    <dbReference type="NCBI Taxonomy" id="215803"/>
    <lineage>
        <taxon>Bacteria</taxon>
        <taxon>Pseudomonadati</taxon>
        <taxon>Myxococcota</taxon>
        <taxon>Polyangia</taxon>
        <taxon>Nannocystales</taxon>
        <taxon>Nannocystaceae</taxon>
        <taxon>Enhygromyxa</taxon>
    </lineage>
</organism>
<evidence type="ECO:0000313" key="8">
    <source>
        <dbReference type="Proteomes" id="UP000237968"/>
    </source>
</evidence>
<name>A0A2S9XK96_9BACT</name>
<dbReference type="PANTHER" id="PTHR11228">
    <property type="entry name" value="RADICAL SAM DOMAIN PROTEIN"/>
    <property type="match status" value="1"/>
</dbReference>
<dbReference type="InterPro" id="IPR058240">
    <property type="entry name" value="rSAM_sf"/>
</dbReference>
<protein>
    <submittedName>
        <fullName evidence="7">Molybdenum cofactor biosynthesis protein A</fullName>
    </submittedName>
</protein>
<dbReference type="OrthoDB" id="9792276at2"/>
<dbReference type="SUPFAM" id="SSF102114">
    <property type="entry name" value="Radical SAM enzymes"/>
    <property type="match status" value="1"/>
</dbReference>
<evidence type="ECO:0000259" key="6">
    <source>
        <dbReference type="PROSITE" id="PS51918"/>
    </source>
</evidence>
<evidence type="ECO:0000256" key="2">
    <source>
        <dbReference type="ARBA" id="ARBA00022691"/>
    </source>
</evidence>
<dbReference type="Proteomes" id="UP000237968">
    <property type="component" value="Unassembled WGS sequence"/>
</dbReference>
<evidence type="ECO:0000313" key="7">
    <source>
        <dbReference type="EMBL" id="PRP93308.1"/>
    </source>
</evidence>
<dbReference type="EMBL" id="PVNK01000187">
    <property type="protein sequence ID" value="PRP93308.1"/>
    <property type="molecule type" value="Genomic_DNA"/>
</dbReference>